<name>A0A0K8VK12_BACLA</name>
<evidence type="ECO:0000256" key="1">
    <source>
        <dbReference type="SAM" id="MobiDB-lite"/>
    </source>
</evidence>
<dbReference type="EMBL" id="GDHF01013414">
    <property type="protein sequence ID" value="JAI38900.1"/>
    <property type="molecule type" value="Transcribed_RNA"/>
</dbReference>
<feature type="region of interest" description="Disordered" evidence="1">
    <location>
        <begin position="75"/>
        <end position="179"/>
    </location>
</feature>
<feature type="region of interest" description="Disordered" evidence="1">
    <location>
        <begin position="693"/>
        <end position="719"/>
    </location>
</feature>
<feature type="compositionally biased region" description="Basic residues" evidence="1">
    <location>
        <begin position="104"/>
        <end position="138"/>
    </location>
</feature>
<evidence type="ECO:0000313" key="2">
    <source>
        <dbReference type="EMBL" id="JAI38900.1"/>
    </source>
</evidence>
<feature type="compositionally biased region" description="Acidic residues" evidence="1">
    <location>
        <begin position="371"/>
        <end position="386"/>
    </location>
</feature>
<reference evidence="2" key="1">
    <citation type="submission" date="2015-06" db="EMBL/GenBank/DDBJ databases">
        <authorList>
            <person name="Hoefler B.C."/>
            <person name="Straight P.D."/>
        </authorList>
    </citation>
    <scope>NUCLEOTIDE SEQUENCE</scope>
</reference>
<dbReference type="AlphaFoldDB" id="A0A0K8VK12"/>
<feature type="compositionally biased region" description="Low complexity" evidence="1">
    <location>
        <begin position="139"/>
        <end position="161"/>
    </location>
</feature>
<dbReference type="OrthoDB" id="6352295at2759"/>
<feature type="compositionally biased region" description="Low complexity" evidence="1">
    <location>
        <begin position="80"/>
        <end position="97"/>
    </location>
</feature>
<protein>
    <recommendedName>
        <fullName evidence="3">G patch domain-containing protein 8</fullName>
    </recommendedName>
</protein>
<evidence type="ECO:0008006" key="3">
    <source>
        <dbReference type="Google" id="ProtNLM"/>
    </source>
</evidence>
<organism evidence="2">
    <name type="scientific">Bactrocera latifrons</name>
    <name type="common">Malaysian fruit fly</name>
    <name type="synonym">Chaetodacus latifrons</name>
    <dbReference type="NCBI Taxonomy" id="174628"/>
    <lineage>
        <taxon>Eukaryota</taxon>
        <taxon>Metazoa</taxon>
        <taxon>Ecdysozoa</taxon>
        <taxon>Arthropoda</taxon>
        <taxon>Hexapoda</taxon>
        <taxon>Insecta</taxon>
        <taxon>Pterygota</taxon>
        <taxon>Neoptera</taxon>
        <taxon>Endopterygota</taxon>
        <taxon>Diptera</taxon>
        <taxon>Brachycera</taxon>
        <taxon>Muscomorpha</taxon>
        <taxon>Tephritoidea</taxon>
        <taxon>Tephritidae</taxon>
        <taxon>Bactrocera</taxon>
        <taxon>Bactrocera</taxon>
    </lineage>
</organism>
<accession>A0A0K8VK12</accession>
<gene>
    <name evidence="2" type="ORF">c0_g1_i1</name>
</gene>
<feature type="compositionally biased region" description="Low complexity" evidence="1">
    <location>
        <begin position="698"/>
        <end position="709"/>
    </location>
</feature>
<feature type="region of interest" description="Disordered" evidence="1">
    <location>
        <begin position="292"/>
        <end position="396"/>
    </location>
</feature>
<proteinExistence type="predicted"/>
<feature type="compositionally biased region" description="Low complexity" evidence="1">
    <location>
        <begin position="387"/>
        <end position="396"/>
    </location>
</feature>
<feature type="compositionally biased region" description="Basic and acidic residues" evidence="1">
    <location>
        <begin position="343"/>
        <end position="356"/>
    </location>
</feature>
<feature type="region of interest" description="Disordered" evidence="1">
    <location>
        <begin position="28"/>
        <end position="62"/>
    </location>
</feature>
<sequence length="749" mass="81919">MDDAELTRLAIAEIVREMGEIKEPDVQERKINPIAKPNKRFLGRTLNSVLSHNKRKNDRTQENCRRKLKELDERREKINRLNSRSRSGSLELVLSSSSDEHDSKKVRKQKQHDRKLRNNKHKKLKKRKHKSKKKRRARSSSGSSSDESSSENSCNTSSSTCRSKKSKLRKKSKSKKCKVLQTEKNTNEFDTEEVYYEPDINAAMEFGAAMEFDAALMANNYRHHQMQQLLYYNALMAGHQATEIEALKEELQISDAEVTETQKEKASICSAVSSLNLNESDSDGSEMLQISLSSATSSGSETKGDKSIKNKKVKRKDLEERIPSDSSDAVIWELDSDSSNGDKMSDIKGGSEKQTENEDCVCITSESETSTGDDSESESSTNEEDSASANVTNANNNVCHAEPETVTLLSSSDSEVEIINMNGADESVQQLTDSVMAATTTQPTDSTPALVQQMSLVLPVPETNSISLPKDSLSTVIDDLVVTVPDKASNLSVEVDSLVTATECLSPPIKVDEAGSVTPICIVQEQQDSMKETDKLEATNSTSLTFIAPASRITEALRKTNSSEVTTADKDIQTAALKLKIDSLEADDRKSLTVEAPNHPINDAQCGSSSSAMTTADADVGTTTLNFDSLKASNSTPLTFVTSTNPNTEERCEMNSSGMTTVGTHVEALESISEIGLSNKVANVALKESVDEIPTNASTSSPTDRSVSSMPTLSPLIPQSTIGNTELHLVQIQNQWEITESETVNEQMS</sequence>
<feature type="compositionally biased region" description="Basic residues" evidence="1">
    <location>
        <begin position="162"/>
        <end position="178"/>
    </location>
</feature>